<dbReference type="WBParaSite" id="TREG1_66790.1">
    <property type="protein sequence ID" value="TREG1_66790.1"/>
    <property type="gene ID" value="TREG1_66790"/>
</dbReference>
<keyword evidence="5" id="KW-1185">Reference proteome</keyword>
<dbReference type="SMART" id="SM00462">
    <property type="entry name" value="PTB"/>
    <property type="match status" value="1"/>
</dbReference>
<sequence length="514" mass="56473">MNRLRRTFSFRKRKKQNKSEASDSSKPQQWLDDEVKIKEGFCSFQVKYLGNIEVYESRGMQVCEEAIKALRKSKKKPQKAILSVSGDALRVSDDVSQHLIVDQTIEKVSFCAPDRNHEKGFAYICRDGATRRWMCHAFLAVKESGERLSHAVGCAFAICLEKKQKRERDALQLESSDERPTFARVGSFRPATLAERLLDPQSTITAEPLPASNNPPSSSPTGLSRVSSPISHSGAIPRPHASPSIIERQGSLRIFPKLQENSPFKRDLSLRLEGVPSNLRRLTGMIQGAPIAEEPDVDFESQFVKSNGQIEKKEPAITSPVKTTNQSIAFPSVNGLAVTTQPVAPSIPLIGNNQSTDPKTSQAFMSVFADPFAAAPVNPATIQQHYQMELQQQKVQQQQQQQQIMLSPLLNTKIQPPVNVVSTINSTPASPFLGGPPIAAPAVSSAYNSTPWATAYSPPQQFNRSSALRSTLPVNSHLMTTGIVPQSNLSNHLVSSVIKPAFGTHYSHMNLSST</sequence>
<feature type="region of interest" description="Disordered" evidence="3">
    <location>
        <begin position="204"/>
        <end position="243"/>
    </location>
</feature>
<keyword evidence="2" id="KW-0597">Phosphoprotein</keyword>
<dbReference type="GO" id="GO:0005737">
    <property type="term" value="C:cytoplasm"/>
    <property type="evidence" value="ECO:0007669"/>
    <property type="project" value="TreeGrafter"/>
</dbReference>
<dbReference type="SUPFAM" id="SSF50729">
    <property type="entry name" value="PH domain-like"/>
    <property type="match status" value="1"/>
</dbReference>
<evidence type="ECO:0000256" key="3">
    <source>
        <dbReference type="SAM" id="MobiDB-lite"/>
    </source>
</evidence>
<feature type="compositionally biased region" description="Low complexity" evidence="3">
    <location>
        <begin position="208"/>
        <end position="224"/>
    </location>
</feature>
<dbReference type="InterPro" id="IPR006020">
    <property type="entry name" value="PTB/PI_dom"/>
</dbReference>
<evidence type="ECO:0000313" key="5">
    <source>
        <dbReference type="Proteomes" id="UP000050795"/>
    </source>
</evidence>
<proteinExistence type="predicted"/>
<evidence type="ECO:0000313" key="6">
    <source>
        <dbReference type="WBParaSite" id="TREG1_66790.1"/>
    </source>
</evidence>
<evidence type="ECO:0000259" key="4">
    <source>
        <dbReference type="PROSITE" id="PS01179"/>
    </source>
</evidence>
<reference evidence="5" key="1">
    <citation type="submission" date="2022-06" db="EMBL/GenBank/DDBJ databases">
        <authorList>
            <person name="Berger JAMES D."/>
            <person name="Berger JAMES D."/>
        </authorList>
    </citation>
    <scope>NUCLEOTIDE SEQUENCE [LARGE SCALE GENOMIC DNA]</scope>
</reference>
<dbReference type="Proteomes" id="UP000050795">
    <property type="component" value="Unassembled WGS sequence"/>
</dbReference>
<dbReference type="PANTHER" id="PTHR47368:SF2">
    <property type="entry name" value="PID DOMAIN-CONTAINING PROTEIN"/>
    <property type="match status" value="1"/>
</dbReference>
<feature type="domain" description="PID" evidence="4">
    <location>
        <begin position="42"/>
        <end position="172"/>
    </location>
</feature>
<reference evidence="6" key="2">
    <citation type="submission" date="2023-11" db="UniProtKB">
        <authorList>
            <consortium name="WormBaseParasite"/>
        </authorList>
    </citation>
    <scope>IDENTIFICATION</scope>
</reference>
<dbReference type="InterPro" id="IPR010449">
    <property type="entry name" value="Numb_domain"/>
</dbReference>
<name>A0AA85KBB9_TRIRE</name>
<dbReference type="CDD" id="cd01268">
    <property type="entry name" value="PTB_Numb"/>
    <property type="match status" value="1"/>
</dbReference>
<evidence type="ECO:0000256" key="2">
    <source>
        <dbReference type="ARBA" id="ARBA00022553"/>
    </source>
</evidence>
<protein>
    <recommendedName>
        <fullName evidence="4">PID domain-containing protein</fullName>
    </recommendedName>
</protein>
<organism evidence="5 6">
    <name type="scientific">Trichobilharzia regenti</name>
    <name type="common">Nasal bird schistosome</name>
    <dbReference type="NCBI Taxonomy" id="157069"/>
    <lineage>
        <taxon>Eukaryota</taxon>
        <taxon>Metazoa</taxon>
        <taxon>Spiralia</taxon>
        <taxon>Lophotrochozoa</taxon>
        <taxon>Platyhelminthes</taxon>
        <taxon>Trematoda</taxon>
        <taxon>Digenea</taxon>
        <taxon>Strigeidida</taxon>
        <taxon>Schistosomatoidea</taxon>
        <taxon>Schistosomatidae</taxon>
        <taxon>Trichobilharzia</taxon>
    </lineage>
</organism>
<dbReference type="Pfam" id="PF00640">
    <property type="entry name" value="PID"/>
    <property type="match status" value="1"/>
</dbReference>
<evidence type="ECO:0000256" key="1">
    <source>
        <dbReference type="ARBA" id="ARBA00022473"/>
    </source>
</evidence>
<dbReference type="PROSITE" id="PS01179">
    <property type="entry name" value="PID"/>
    <property type="match status" value="1"/>
</dbReference>
<dbReference type="PANTHER" id="PTHR47368">
    <property type="entry name" value="NUMB"/>
    <property type="match status" value="1"/>
</dbReference>
<dbReference type="InterPro" id="IPR016698">
    <property type="entry name" value="Numb/numb-like"/>
</dbReference>
<dbReference type="InterPro" id="IPR011993">
    <property type="entry name" value="PH-like_dom_sf"/>
</dbReference>
<dbReference type="Pfam" id="PF06311">
    <property type="entry name" value="NumbF"/>
    <property type="match status" value="1"/>
</dbReference>
<dbReference type="Gene3D" id="2.30.29.30">
    <property type="entry name" value="Pleckstrin-homology domain (PH domain)/Phosphotyrosine-binding domain (PTB)"/>
    <property type="match status" value="1"/>
</dbReference>
<dbReference type="AlphaFoldDB" id="A0AA85KBB9"/>
<keyword evidence="1" id="KW-0217">Developmental protein</keyword>
<accession>A0AA85KBB9</accession>